<evidence type="ECO:0000313" key="1">
    <source>
        <dbReference type="EMBL" id="KAF4708904.1"/>
    </source>
</evidence>
<dbReference type="EMBL" id="JABANO010032244">
    <property type="protein sequence ID" value="KAF4708904.1"/>
    <property type="molecule type" value="Genomic_DNA"/>
</dbReference>
<sequence>DRLQKEQTTHLEVALAHHEDMYTRHLSRLEVCLEKVHDADLQRRVLESLYRSGQLSRARREAVESDVRHREMICDLEREVVRLQREKRRVADNYDGVTLRMRSMAGAKVRRLLRPTAEANRLFAWNAWQEVRPQLRLEMQMGDLRRGLGEAQQLRQALVGTVGLRDKEIAE</sequence>
<keyword evidence="2" id="KW-1185">Reference proteome</keyword>
<evidence type="ECO:0000313" key="2">
    <source>
        <dbReference type="Proteomes" id="UP000553632"/>
    </source>
</evidence>
<dbReference type="Proteomes" id="UP000553632">
    <property type="component" value="Unassembled WGS sequence"/>
</dbReference>
<gene>
    <name evidence="1" type="ORF">FOZ63_014900</name>
</gene>
<feature type="non-terminal residue" evidence="1">
    <location>
        <position position="171"/>
    </location>
</feature>
<feature type="non-terminal residue" evidence="1">
    <location>
        <position position="1"/>
    </location>
</feature>
<organism evidence="1 2">
    <name type="scientific">Perkinsus olseni</name>
    <name type="common">Perkinsus atlanticus</name>
    <dbReference type="NCBI Taxonomy" id="32597"/>
    <lineage>
        <taxon>Eukaryota</taxon>
        <taxon>Sar</taxon>
        <taxon>Alveolata</taxon>
        <taxon>Perkinsozoa</taxon>
        <taxon>Perkinsea</taxon>
        <taxon>Perkinsida</taxon>
        <taxon>Perkinsidae</taxon>
        <taxon>Perkinsus</taxon>
    </lineage>
</organism>
<proteinExistence type="predicted"/>
<name>A0A7J6QJW4_PEROL</name>
<reference evidence="1 2" key="1">
    <citation type="submission" date="2020-04" db="EMBL/GenBank/DDBJ databases">
        <title>Perkinsus olseni comparative genomics.</title>
        <authorList>
            <person name="Bogema D.R."/>
        </authorList>
    </citation>
    <scope>NUCLEOTIDE SEQUENCE [LARGE SCALE GENOMIC DNA]</scope>
    <source>
        <strain evidence="1 2">ATCC PRA-207</strain>
    </source>
</reference>
<protein>
    <submittedName>
        <fullName evidence="1">Uncharacterized protein</fullName>
    </submittedName>
</protein>
<comment type="caution">
    <text evidence="1">The sequence shown here is derived from an EMBL/GenBank/DDBJ whole genome shotgun (WGS) entry which is preliminary data.</text>
</comment>
<dbReference type="AlphaFoldDB" id="A0A7J6QJW4"/>
<accession>A0A7J6QJW4</accession>